<name>A0A0H4PXC2_9BACT</name>
<organism evidence="1 2">
    <name type="scientific">Cyclobacterium amurskyense</name>
    <dbReference type="NCBI Taxonomy" id="320787"/>
    <lineage>
        <taxon>Bacteria</taxon>
        <taxon>Pseudomonadati</taxon>
        <taxon>Bacteroidota</taxon>
        <taxon>Cytophagia</taxon>
        <taxon>Cytophagales</taxon>
        <taxon>Cyclobacteriaceae</taxon>
        <taxon>Cyclobacterium</taxon>
    </lineage>
</organism>
<dbReference type="STRING" id="320787.CA2015_3645"/>
<keyword evidence="2" id="KW-1185">Reference proteome</keyword>
<protein>
    <recommendedName>
        <fullName evidence="3">Glycosyltransferase</fullName>
    </recommendedName>
</protein>
<proteinExistence type="predicted"/>
<dbReference type="KEGG" id="camu:CA2015_3645"/>
<evidence type="ECO:0000313" key="1">
    <source>
        <dbReference type="EMBL" id="AKP53022.1"/>
    </source>
</evidence>
<dbReference type="Proteomes" id="UP000036520">
    <property type="component" value="Chromosome"/>
</dbReference>
<gene>
    <name evidence="1" type="ORF">CA2015_3645</name>
</gene>
<sequence>MYFRPMKILFISWDSDQTNYLENLFFPIFKGLQDRMECQFYVLQFSWADPTEVERISILARQLTIVYQHHLVWRKPHPVIGSFLTTKRAVKVIKNLIEKIEITHVMPRSTMPAIMVNPLLTWLKKRDVKLIFDADGFPLQERIDYSGLNKNSFQYKYLKKAETKILKHSNIVLVRTFLSINIHLKTIGLRYRVKFFKVSNGRNEDFFKPDLVLREKIRKELSIPSSSMLWLYSGSVGPQYLLSEMLNLFENYHNQNKDSKFLFLVRDKSAVAQAIPDHLKSSIVIKSVDFSLIPGYYAAADLGVSLRKTASSLSGISPIKVGEYLLSGLPLLLSRGIGDLENTVGHEDFCFMHPVLDEEKFNKWLAELKHISKVSIREKAVACFALENSLKEYETAILASNSIVD</sequence>
<dbReference type="SUPFAM" id="SSF53756">
    <property type="entry name" value="UDP-Glycosyltransferase/glycogen phosphorylase"/>
    <property type="match status" value="1"/>
</dbReference>
<evidence type="ECO:0008006" key="3">
    <source>
        <dbReference type="Google" id="ProtNLM"/>
    </source>
</evidence>
<accession>A0A0H4PXC2</accession>
<evidence type="ECO:0000313" key="2">
    <source>
        <dbReference type="Proteomes" id="UP000036520"/>
    </source>
</evidence>
<dbReference type="EMBL" id="CP012040">
    <property type="protein sequence ID" value="AKP53022.1"/>
    <property type="molecule type" value="Genomic_DNA"/>
</dbReference>
<dbReference type="Gene3D" id="3.40.50.2000">
    <property type="entry name" value="Glycogen Phosphorylase B"/>
    <property type="match status" value="1"/>
</dbReference>
<dbReference type="AlphaFoldDB" id="A0A0H4PXC2"/>
<reference evidence="1 2" key="1">
    <citation type="submission" date="2015-07" db="EMBL/GenBank/DDBJ databases">
        <authorList>
            <person name="Kim K.M."/>
        </authorList>
    </citation>
    <scope>NUCLEOTIDE SEQUENCE [LARGE SCALE GENOMIC DNA]</scope>
    <source>
        <strain evidence="1 2">KCTC 12363</strain>
    </source>
</reference>